<dbReference type="AlphaFoldDB" id="A0A8J7HG75"/>
<sequence>MSISAKFRQIMQSIQQLTSQIIDYILSAFARIFAPRDDNYPPTGTQPFEGDPPRKKHY</sequence>
<evidence type="ECO:0000313" key="2">
    <source>
        <dbReference type="EMBL" id="MBH8554386.1"/>
    </source>
</evidence>
<gene>
    <name evidence="2" type="ORF">I8751_18845</name>
</gene>
<name>A0A8J7HG75_9CYAN</name>
<proteinExistence type="predicted"/>
<accession>A0A8J7HG75</accession>
<evidence type="ECO:0000313" key="3">
    <source>
        <dbReference type="Proteomes" id="UP000599391"/>
    </source>
</evidence>
<feature type="region of interest" description="Disordered" evidence="1">
    <location>
        <begin position="35"/>
        <end position="58"/>
    </location>
</feature>
<reference evidence="2 3" key="1">
    <citation type="journal article" date="2021" name="Int. J. Syst. Evol. Microbiol.">
        <title>Amazonocrinis nigriterrae gen. nov., sp. nov., Atlanticothrix silvestris gen. nov., sp. nov. and Dendronalium phyllosphericum gen. nov., sp. nov., nostocacean cyanobacteria from Brazilian environments.</title>
        <authorList>
            <person name="Alvarenga D.O."/>
            <person name="Andreote A.P.D."/>
            <person name="Branco L.H.Z."/>
            <person name="Delbaje E."/>
            <person name="Cruz R.B."/>
            <person name="Varani A.M."/>
            <person name="Fiore M.F."/>
        </authorList>
    </citation>
    <scope>NUCLEOTIDE SEQUENCE [LARGE SCALE GENOMIC DNA]</scope>
    <source>
        <strain evidence="2 3">CENA357</strain>
    </source>
</reference>
<comment type="caution">
    <text evidence="2">The sequence shown here is derived from an EMBL/GenBank/DDBJ whole genome shotgun (WGS) entry which is preliminary data.</text>
</comment>
<dbReference type="Proteomes" id="UP000599391">
    <property type="component" value="Unassembled WGS sequence"/>
</dbReference>
<dbReference type="RefSeq" id="WP_214440627.1">
    <property type="nucleotide sequence ID" value="NZ_JAECZB010000071.1"/>
</dbReference>
<organism evidence="2 3">
    <name type="scientific">Atlanticothrix silvestris CENA357</name>
    <dbReference type="NCBI Taxonomy" id="1725252"/>
    <lineage>
        <taxon>Bacteria</taxon>
        <taxon>Bacillati</taxon>
        <taxon>Cyanobacteriota</taxon>
        <taxon>Cyanophyceae</taxon>
        <taxon>Nostocales</taxon>
        <taxon>Nodulariaceae</taxon>
        <taxon>Atlanticothrix</taxon>
        <taxon>Atlanticothrix silvestris</taxon>
    </lineage>
</organism>
<keyword evidence="3" id="KW-1185">Reference proteome</keyword>
<evidence type="ECO:0008006" key="4">
    <source>
        <dbReference type="Google" id="ProtNLM"/>
    </source>
</evidence>
<evidence type="ECO:0000256" key="1">
    <source>
        <dbReference type="SAM" id="MobiDB-lite"/>
    </source>
</evidence>
<dbReference type="EMBL" id="JAECZB010000071">
    <property type="protein sequence ID" value="MBH8554386.1"/>
    <property type="molecule type" value="Genomic_DNA"/>
</dbReference>
<protein>
    <recommendedName>
        <fullName evidence="4">Isochorismate synthase</fullName>
    </recommendedName>
</protein>